<dbReference type="GO" id="GO:0006281">
    <property type="term" value="P:DNA repair"/>
    <property type="evidence" value="ECO:0007669"/>
    <property type="project" value="TreeGrafter"/>
</dbReference>
<evidence type="ECO:0000256" key="1">
    <source>
        <dbReference type="SAM" id="MobiDB-lite"/>
    </source>
</evidence>
<dbReference type="EMBL" id="KZ155838">
    <property type="protein sequence ID" value="OUS42883.1"/>
    <property type="molecule type" value="Genomic_DNA"/>
</dbReference>
<reference evidence="2" key="1">
    <citation type="submission" date="2017-04" db="EMBL/GenBank/DDBJ databases">
        <title>Population genomics of picophytoplankton unveils novel chromosome hypervariability.</title>
        <authorList>
            <consortium name="DOE Joint Genome Institute"/>
            <person name="Blanc-Mathieu R."/>
            <person name="Krasovec M."/>
            <person name="Hebrard M."/>
            <person name="Yau S."/>
            <person name="Desgranges E."/>
            <person name="Martin J."/>
            <person name="Schackwitz W."/>
            <person name="Kuo A."/>
            <person name="Salin G."/>
            <person name="Donnadieu C."/>
            <person name="Desdevises Y."/>
            <person name="Sanchez-Ferandin S."/>
            <person name="Moreau H."/>
            <person name="Rivals E."/>
            <person name="Grigoriev I.V."/>
            <person name="Grimsley N."/>
            <person name="Eyre-Walker A."/>
            <person name="Piganeau G."/>
        </authorList>
    </citation>
    <scope>NUCLEOTIDE SEQUENCE [LARGE SCALE GENOMIC DNA]</scope>
    <source>
        <strain evidence="2">RCC 1115</strain>
    </source>
</reference>
<gene>
    <name evidence="2" type="ORF">BE221DRAFT_187624</name>
</gene>
<dbReference type="AlphaFoldDB" id="A0A1Y5I477"/>
<dbReference type="PANTHER" id="PTHR15237:SF0">
    <property type="entry name" value="CELL CYCLE CHECKPOINT CONTROL PROTEIN"/>
    <property type="match status" value="1"/>
</dbReference>
<feature type="region of interest" description="Disordered" evidence="1">
    <location>
        <begin position="317"/>
        <end position="407"/>
    </location>
</feature>
<name>A0A1Y5I477_OSTTA</name>
<sequence>MRADISAHSLRALHRSVAFLSRVGGEIMLDAREDGREGSLTLKSVNANRSAFARVRVLARAFDAFEVRGKRVQACALAKHVLASLRASARAETLSIELADDDAAREEPRVVVRTTSAKTGVTRTYEMCEVIDCEHVDAEMDAEAMPGKCVMRARAFGALLQHFASAAQEDVTITFGIEGEVCVEVDEGRIGNSSGNILTLSSFATAGAGLSQALQTSVSVRRDDESILFYRNTAGSKIEVTVNLKDLRGVVQLCEASDVDLAIYCAQAGAPVIAKPTADYKLFHQHGESQQAAAPSVDFEAELVLATVLPPEIANDASTQSERAEPSAPSAAQLPNVPIGSQPWSAVPDTEDGSQREIGGADEVGALPRPWGQNASTIANVSADEDWHTTNVDDFVEATPPEKRRRS</sequence>
<evidence type="ECO:0000313" key="2">
    <source>
        <dbReference type="EMBL" id="OUS42883.1"/>
    </source>
</evidence>
<accession>A0A1Y5I477</accession>
<dbReference type="eggNOG" id="KOG2810">
    <property type="taxonomic scope" value="Eukaryota"/>
</dbReference>
<dbReference type="GO" id="GO:0071479">
    <property type="term" value="P:cellular response to ionizing radiation"/>
    <property type="evidence" value="ECO:0007669"/>
    <property type="project" value="TreeGrafter"/>
</dbReference>
<dbReference type="PANTHER" id="PTHR15237">
    <property type="entry name" value="DNA REPAIR PROTEIN RAD9"/>
    <property type="match status" value="1"/>
</dbReference>
<dbReference type="GO" id="GO:0000076">
    <property type="term" value="P:DNA replication checkpoint signaling"/>
    <property type="evidence" value="ECO:0007669"/>
    <property type="project" value="TreeGrafter"/>
</dbReference>
<protein>
    <submittedName>
        <fullName evidence="2">Rad9-domain-containing protein</fullName>
    </submittedName>
</protein>
<dbReference type="Gene3D" id="3.70.10.10">
    <property type="match status" value="1"/>
</dbReference>
<dbReference type="GO" id="GO:0030896">
    <property type="term" value="C:checkpoint clamp complex"/>
    <property type="evidence" value="ECO:0007669"/>
    <property type="project" value="InterPro"/>
</dbReference>
<organism evidence="2">
    <name type="scientific">Ostreococcus tauri</name>
    <name type="common">Marine green alga</name>
    <dbReference type="NCBI Taxonomy" id="70448"/>
    <lineage>
        <taxon>Eukaryota</taxon>
        <taxon>Viridiplantae</taxon>
        <taxon>Chlorophyta</taxon>
        <taxon>Mamiellophyceae</taxon>
        <taxon>Mamiellales</taxon>
        <taxon>Bathycoccaceae</taxon>
        <taxon>Ostreococcus</taxon>
    </lineage>
</organism>
<dbReference type="Pfam" id="PF04139">
    <property type="entry name" value="Rad9"/>
    <property type="match status" value="1"/>
</dbReference>
<proteinExistence type="predicted"/>
<dbReference type="GO" id="GO:0031573">
    <property type="term" value="P:mitotic intra-S DNA damage checkpoint signaling"/>
    <property type="evidence" value="ECO:0007669"/>
    <property type="project" value="TreeGrafter"/>
</dbReference>
<dbReference type="InterPro" id="IPR007268">
    <property type="entry name" value="Rad9/Ddc1"/>
</dbReference>
<dbReference type="Proteomes" id="UP000195557">
    <property type="component" value="Unassembled WGS sequence"/>
</dbReference>